<reference evidence="2" key="1">
    <citation type="submission" date="2022-01" db="EMBL/GenBank/DDBJ databases">
        <authorList>
            <person name="King R."/>
        </authorList>
    </citation>
    <scope>NUCLEOTIDE SEQUENCE</scope>
</reference>
<dbReference type="EMBL" id="OV725081">
    <property type="protein sequence ID" value="CAH1400972.1"/>
    <property type="molecule type" value="Genomic_DNA"/>
</dbReference>
<sequence length="81" mass="9052">MRSSVILLLVALLILPWSEARVSLSGGHQEYSREVAAMARFFGMKNCNKTQCCVYYLTCCWVEGVTHCCYGLNVKMVAPPC</sequence>
<proteinExistence type="predicted"/>
<evidence type="ECO:0000313" key="2">
    <source>
        <dbReference type="EMBL" id="CAH1400972.1"/>
    </source>
</evidence>
<dbReference type="Proteomes" id="UP001152798">
    <property type="component" value="Chromosome 5"/>
</dbReference>
<protein>
    <recommendedName>
        <fullName evidence="4">Neuropeptide</fullName>
    </recommendedName>
</protein>
<organism evidence="2 3">
    <name type="scientific">Nezara viridula</name>
    <name type="common">Southern green stink bug</name>
    <name type="synonym">Cimex viridulus</name>
    <dbReference type="NCBI Taxonomy" id="85310"/>
    <lineage>
        <taxon>Eukaryota</taxon>
        <taxon>Metazoa</taxon>
        <taxon>Ecdysozoa</taxon>
        <taxon>Arthropoda</taxon>
        <taxon>Hexapoda</taxon>
        <taxon>Insecta</taxon>
        <taxon>Pterygota</taxon>
        <taxon>Neoptera</taxon>
        <taxon>Paraneoptera</taxon>
        <taxon>Hemiptera</taxon>
        <taxon>Heteroptera</taxon>
        <taxon>Panheteroptera</taxon>
        <taxon>Pentatomomorpha</taxon>
        <taxon>Pentatomoidea</taxon>
        <taxon>Pentatomidae</taxon>
        <taxon>Pentatominae</taxon>
        <taxon>Nezara</taxon>
    </lineage>
</organism>
<feature type="signal peptide" evidence="1">
    <location>
        <begin position="1"/>
        <end position="20"/>
    </location>
</feature>
<keyword evidence="1" id="KW-0732">Signal</keyword>
<name>A0A9P0HFM5_NEZVI</name>
<evidence type="ECO:0008006" key="4">
    <source>
        <dbReference type="Google" id="ProtNLM"/>
    </source>
</evidence>
<keyword evidence="3" id="KW-1185">Reference proteome</keyword>
<feature type="chain" id="PRO_5040246982" description="Neuropeptide" evidence="1">
    <location>
        <begin position="21"/>
        <end position="81"/>
    </location>
</feature>
<evidence type="ECO:0000313" key="3">
    <source>
        <dbReference type="Proteomes" id="UP001152798"/>
    </source>
</evidence>
<evidence type="ECO:0000256" key="1">
    <source>
        <dbReference type="SAM" id="SignalP"/>
    </source>
</evidence>
<accession>A0A9P0HFM5</accession>
<dbReference type="AlphaFoldDB" id="A0A9P0HFM5"/>
<gene>
    <name evidence="2" type="ORF">NEZAVI_LOCUS10094</name>
</gene>